<reference evidence="2 3" key="1">
    <citation type="journal article" date="2019" name="Commun. Biol.">
        <title>The bagworm genome reveals a unique fibroin gene that provides high tensile strength.</title>
        <authorList>
            <person name="Kono N."/>
            <person name="Nakamura H."/>
            <person name="Ohtoshi R."/>
            <person name="Tomita M."/>
            <person name="Numata K."/>
            <person name="Arakawa K."/>
        </authorList>
    </citation>
    <scope>NUCLEOTIDE SEQUENCE [LARGE SCALE GENOMIC DNA]</scope>
</reference>
<evidence type="ECO:0000313" key="3">
    <source>
        <dbReference type="Proteomes" id="UP000299102"/>
    </source>
</evidence>
<proteinExistence type="predicted"/>
<dbReference type="AlphaFoldDB" id="A0A4C1VTL1"/>
<dbReference type="Proteomes" id="UP000299102">
    <property type="component" value="Unassembled WGS sequence"/>
</dbReference>
<name>A0A4C1VTL1_EUMVA</name>
<sequence>MNKRTNVSKKNIEWWNFEKRKVVGEKKKAWLNLLSPKATHRMQRTDVLKDKLKDAENTTLINARPDCKRERHRVASRVARCDIDPVETKASQCAGAAENKLEPLVKTENLFISVQINSLIKPARQSPDVSSINQRVGGQKDDDAAAPTPTAALRATRRAHQSAARAGMLSRCGVAEEK</sequence>
<comment type="caution">
    <text evidence="2">The sequence shown here is derived from an EMBL/GenBank/DDBJ whole genome shotgun (WGS) entry which is preliminary data.</text>
</comment>
<accession>A0A4C1VTL1</accession>
<evidence type="ECO:0000256" key="1">
    <source>
        <dbReference type="SAM" id="MobiDB-lite"/>
    </source>
</evidence>
<feature type="compositionally biased region" description="Polar residues" evidence="1">
    <location>
        <begin position="127"/>
        <end position="136"/>
    </location>
</feature>
<feature type="region of interest" description="Disordered" evidence="1">
    <location>
        <begin position="123"/>
        <end position="178"/>
    </location>
</feature>
<dbReference type="EMBL" id="BGZK01000394">
    <property type="protein sequence ID" value="GBP41164.1"/>
    <property type="molecule type" value="Genomic_DNA"/>
</dbReference>
<gene>
    <name evidence="2" type="ORF">EVAR_31289_1</name>
</gene>
<protein>
    <submittedName>
        <fullName evidence="2">Uncharacterized protein</fullName>
    </submittedName>
</protein>
<feature type="compositionally biased region" description="Low complexity" evidence="1">
    <location>
        <begin position="145"/>
        <end position="154"/>
    </location>
</feature>
<organism evidence="2 3">
    <name type="scientific">Eumeta variegata</name>
    <name type="common">Bagworm moth</name>
    <name type="synonym">Eumeta japonica</name>
    <dbReference type="NCBI Taxonomy" id="151549"/>
    <lineage>
        <taxon>Eukaryota</taxon>
        <taxon>Metazoa</taxon>
        <taxon>Ecdysozoa</taxon>
        <taxon>Arthropoda</taxon>
        <taxon>Hexapoda</taxon>
        <taxon>Insecta</taxon>
        <taxon>Pterygota</taxon>
        <taxon>Neoptera</taxon>
        <taxon>Endopterygota</taxon>
        <taxon>Lepidoptera</taxon>
        <taxon>Glossata</taxon>
        <taxon>Ditrysia</taxon>
        <taxon>Tineoidea</taxon>
        <taxon>Psychidae</taxon>
        <taxon>Oiketicinae</taxon>
        <taxon>Eumeta</taxon>
    </lineage>
</organism>
<keyword evidence="3" id="KW-1185">Reference proteome</keyword>
<evidence type="ECO:0000313" key="2">
    <source>
        <dbReference type="EMBL" id="GBP41164.1"/>
    </source>
</evidence>